<evidence type="ECO:0000313" key="8">
    <source>
        <dbReference type="Proteomes" id="UP000033047"/>
    </source>
</evidence>
<protein>
    <recommendedName>
        <fullName evidence="6">Resolvase/invertase-type recombinase catalytic domain-containing protein</fullName>
    </recommendedName>
</protein>
<feature type="domain" description="Resolvase/invertase-type recombinase catalytic" evidence="6">
    <location>
        <begin position="1"/>
        <end position="141"/>
    </location>
</feature>
<dbReference type="InterPro" id="IPR006119">
    <property type="entry name" value="Resolv_N"/>
</dbReference>
<dbReference type="PROSITE" id="PS51736">
    <property type="entry name" value="RECOMBINASES_3"/>
    <property type="match status" value="1"/>
</dbReference>
<dbReference type="Pfam" id="PF00239">
    <property type="entry name" value="Resolvase"/>
    <property type="match status" value="1"/>
</dbReference>
<dbReference type="CDD" id="cd03768">
    <property type="entry name" value="SR_ResInv"/>
    <property type="match status" value="1"/>
</dbReference>
<evidence type="ECO:0000259" key="6">
    <source>
        <dbReference type="PROSITE" id="PS51736"/>
    </source>
</evidence>
<evidence type="ECO:0000256" key="3">
    <source>
        <dbReference type="ARBA" id="ARBA00023172"/>
    </source>
</evidence>
<comment type="caution">
    <text evidence="7">The sequence shown here is derived from an EMBL/GenBank/DDBJ whole genome shotgun (WGS) entry which is preliminary data.</text>
</comment>
<dbReference type="SMART" id="SM00857">
    <property type="entry name" value="Resolvase"/>
    <property type="match status" value="1"/>
</dbReference>
<dbReference type="EMBL" id="AQHV01000014">
    <property type="protein sequence ID" value="KKB53710.1"/>
    <property type="molecule type" value="Genomic_DNA"/>
</dbReference>
<sequence length="212" mass="24522">MIIAYTRTYSNKQQSDNQKNAIEQFAANNNMTIDKWHKDTRTTSSRHKNRLEDIIKNMEAGDTLIVADVTRLSRRLMEIMHLILLCIEKKITLYCLKEGYTFENNVDSKTLAFTFGLVSEIESKLISTRTKESLEITRSRGTTLGRPKGTPKMDHLLAQKEQIEKELNEENATYAELAEYYQVSLSSFKKFVRDNIPPSLPGRKRRGRKQAE</sequence>
<accession>A0A0F5J893</accession>
<reference evidence="7 8" key="1">
    <citation type="submission" date="2013-04" db="EMBL/GenBank/DDBJ databases">
        <title>The Genome Sequence of Parabacteroides goldsteinii DSM 19448.</title>
        <authorList>
            <consortium name="The Broad Institute Genomics Platform"/>
            <person name="Earl A."/>
            <person name="Ward D."/>
            <person name="Feldgarden M."/>
            <person name="Gevers D."/>
            <person name="Martens E."/>
            <person name="Sakamoto M."/>
            <person name="Benno Y."/>
            <person name="Song Y."/>
            <person name="Liu C."/>
            <person name="Lee J."/>
            <person name="Bolanos M."/>
            <person name="Vaisanen M.L."/>
            <person name="Finegold S.M."/>
            <person name="Walker B."/>
            <person name="Young S."/>
            <person name="Zeng Q."/>
            <person name="Gargeya S."/>
            <person name="Fitzgerald M."/>
            <person name="Haas B."/>
            <person name="Abouelleil A."/>
            <person name="Allen A.W."/>
            <person name="Alvarado L."/>
            <person name="Arachchi H.M."/>
            <person name="Berlin A.M."/>
            <person name="Chapman S.B."/>
            <person name="Gainer-Dewar J."/>
            <person name="Goldberg J."/>
            <person name="Griggs A."/>
            <person name="Gujja S."/>
            <person name="Hansen M."/>
            <person name="Howarth C."/>
            <person name="Imamovic A."/>
            <person name="Ireland A."/>
            <person name="Larimer J."/>
            <person name="McCowan C."/>
            <person name="Murphy C."/>
            <person name="Pearson M."/>
            <person name="Poon T.W."/>
            <person name="Priest M."/>
            <person name="Roberts A."/>
            <person name="Saif S."/>
            <person name="Shea T."/>
            <person name="Sisk P."/>
            <person name="Sykes S."/>
            <person name="Wortman J."/>
            <person name="Nusbaum C."/>
            <person name="Birren B."/>
        </authorList>
    </citation>
    <scope>NUCLEOTIDE SEQUENCE [LARGE SCALE GENOMIC DNA]</scope>
    <source>
        <strain evidence="7 8">DSM 19448</strain>
    </source>
</reference>
<dbReference type="GO" id="GO:0015074">
    <property type="term" value="P:DNA integration"/>
    <property type="evidence" value="ECO:0007669"/>
    <property type="project" value="UniProtKB-KW"/>
</dbReference>
<dbReference type="Gene3D" id="3.40.50.1390">
    <property type="entry name" value="Resolvase, N-terminal catalytic domain"/>
    <property type="match status" value="1"/>
</dbReference>
<dbReference type="GO" id="GO:0000150">
    <property type="term" value="F:DNA strand exchange activity"/>
    <property type="evidence" value="ECO:0007669"/>
    <property type="project" value="InterPro"/>
</dbReference>
<proteinExistence type="predicted"/>
<dbReference type="GeneID" id="69979776"/>
<dbReference type="GO" id="GO:0003677">
    <property type="term" value="F:DNA binding"/>
    <property type="evidence" value="ECO:0007669"/>
    <property type="project" value="UniProtKB-KW"/>
</dbReference>
<keyword evidence="4" id="KW-0175">Coiled coil</keyword>
<keyword evidence="3" id="KW-0233">DNA recombination</keyword>
<dbReference type="PATRIC" id="fig|927665.4.peg.3346"/>
<dbReference type="Proteomes" id="UP000033047">
    <property type="component" value="Unassembled WGS sequence"/>
</dbReference>
<dbReference type="HOGENOM" id="CLU_010686_3_0_10"/>
<dbReference type="PANTHER" id="PTHR30461">
    <property type="entry name" value="DNA-INVERTASE FROM LAMBDOID PROPHAGE"/>
    <property type="match status" value="1"/>
</dbReference>
<gene>
    <name evidence="7" type="ORF">HMPREF1535_03257</name>
</gene>
<keyword evidence="2" id="KW-0238">DNA-binding</keyword>
<dbReference type="InterPro" id="IPR036162">
    <property type="entry name" value="Resolvase-like_N_sf"/>
</dbReference>
<organism evidence="7 8">
    <name type="scientific">Parabacteroides goldsteinii DSM 19448 = WAL 12034</name>
    <dbReference type="NCBI Taxonomy" id="927665"/>
    <lineage>
        <taxon>Bacteria</taxon>
        <taxon>Pseudomonadati</taxon>
        <taxon>Bacteroidota</taxon>
        <taxon>Bacteroidia</taxon>
        <taxon>Bacteroidales</taxon>
        <taxon>Tannerellaceae</taxon>
        <taxon>Parabacteroides</taxon>
    </lineage>
</organism>
<evidence type="ECO:0000256" key="2">
    <source>
        <dbReference type="ARBA" id="ARBA00023125"/>
    </source>
</evidence>
<name>A0A0F5J893_9BACT</name>
<dbReference type="InterPro" id="IPR050639">
    <property type="entry name" value="SSR_resolvase"/>
</dbReference>
<feature type="coiled-coil region" evidence="4">
    <location>
        <begin position="153"/>
        <end position="180"/>
    </location>
</feature>
<evidence type="ECO:0000256" key="1">
    <source>
        <dbReference type="ARBA" id="ARBA00022908"/>
    </source>
</evidence>
<dbReference type="AlphaFoldDB" id="A0A0F5J893"/>
<evidence type="ECO:0000313" key="7">
    <source>
        <dbReference type="EMBL" id="KKB53710.1"/>
    </source>
</evidence>
<dbReference type="RefSeq" id="WP_007653257.1">
    <property type="nucleotide sequence ID" value="NZ_KQ033913.1"/>
</dbReference>
<dbReference type="SUPFAM" id="SSF53041">
    <property type="entry name" value="Resolvase-like"/>
    <property type="match status" value="1"/>
</dbReference>
<evidence type="ECO:0000256" key="4">
    <source>
        <dbReference type="SAM" id="Coils"/>
    </source>
</evidence>
<dbReference type="PANTHER" id="PTHR30461:SF19">
    <property type="entry name" value="SITE-SPECIFIC RECOMBINASE RESOLVASE FAMILY"/>
    <property type="match status" value="1"/>
</dbReference>
<dbReference type="PROSITE" id="PS00398">
    <property type="entry name" value="RECOMBINASES_2"/>
    <property type="match status" value="1"/>
</dbReference>
<keyword evidence="1" id="KW-0229">DNA integration</keyword>
<feature type="region of interest" description="Disordered" evidence="5">
    <location>
        <begin position="193"/>
        <end position="212"/>
    </location>
</feature>
<dbReference type="InterPro" id="IPR006118">
    <property type="entry name" value="Recombinase_CS"/>
</dbReference>
<evidence type="ECO:0000256" key="5">
    <source>
        <dbReference type="SAM" id="MobiDB-lite"/>
    </source>
</evidence>
<feature type="compositionally biased region" description="Basic residues" evidence="5">
    <location>
        <begin position="202"/>
        <end position="212"/>
    </location>
</feature>